<feature type="coiled-coil region" evidence="13">
    <location>
        <begin position="1993"/>
        <end position="2027"/>
    </location>
</feature>
<dbReference type="InterPro" id="IPR013594">
    <property type="entry name" value="Dynein_heavy_tail"/>
</dbReference>
<evidence type="ECO:0000256" key="6">
    <source>
        <dbReference type="ARBA" id="ARBA00022840"/>
    </source>
</evidence>
<evidence type="ECO:0000256" key="2">
    <source>
        <dbReference type="ARBA" id="ARBA00008887"/>
    </source>
</evidence>
<dbReference type="GO" id="GO:0005874">
    <property type="term" value="C:microtubule"/>
    <property type="evidence" value="ECO:0007669"/>
    <property type="project" value="UniProtKB-KW"/>
</dbReference>
<comment type="similarity">
    <text evidence="2">Belongs to the dynein heavy chain family.</text>
</comment>
<keyword evidence="6" id="KW-0067">ATP-binding</keyword>
<keyword evidence="18" id="KW-1185">Reference proteome</keyword>
<evidence type="ECO:0000256" key="4">
    <source>
        <dbReference type="ARBA" id="ARBA00022701"/>
    </source>
</evidence>
<name>A0A7N8XY19_9TELE</name>
<dbReference type="GeneTree" id="ENSGT00940000154620"/>
<dbReference type="InterPro" id="IPR011704">
    <property type="entry name" value="ATPase_dyneun-rel_AAA"/>
</dbReference>
<evidence type="ECO:0000256" key="3">
    <source>
        <dbReference type="ARBA" id="ARBA00022490"/>
    </source>
</evidence>
<keyword evidence="10" id="KW-0505">Motor protein</keyword>
<feature type="coiled-coil region" evidence="13">
    <location>
        <begin position="857"/>
        <end position="884"/>
    </location>
</feature>
<dbReference type="Ensembl" id="ENSMAMT00000054983.1">
    <property type="protein sequence ID" value="ENSMAMP00000055416.1"/>
    <property type="gene ID" value="ENSMAMG00000006729.2"/>
</dbReference>
<evidence type="ECO:0000256" key="10">
    <source>
        <dbReference type="ARBA" id="ARBA00023175"/>
    </source>
</evidence>
<evidence type="ECO:0000256" key="11">
    <source>
        <dbReference type="ARBA" id="ARBA00023212"/>
    </source>
</evidence>
<dbReference type="GO" id="GO:0005524">
    <property type="term" value="F:ATP binding"/>
    <property type="evidence" value="ECO:0007669"/>
    <property type="project" value="UniProtKB-KW"/>
</dbReference>
<evidence type="ECO:0000256" key="1">
    <source>
        <dbReference type="ARBA" id="ARBA00004430"/>
    </source>
</evidence>
<dbReference type="InterPro" id="IPR027417">
    <property type="entry name" value="P-loop_NTPase"/>
</dbReference>
<dbReference type="FunFam" id="3.40.50.300:FF:001810">
    <property type="entry name" value="Cytoplasmic dynein 2 heavy chain 1"/>
    <property type="match status" value="1"/>
</dbReference>
<accession>A0A7N8XY19</accession>
<dbReference type="InterPro" id="IPR026983">
    <property type="entry name" value="DHC"/>
</dbReference>
<comment type="subcellular location">
    <subcellularLocation>
        <location evidence="1">Cytoplasm</location>
        <location evidence="1">Cytoskeleton</location>
        <location evidence="1">Cilium axoneme</location>
    </subcellularLocation>
</comment>
<evidence type="ECO:0000313" key="17">
    <source>
        <dbReference type="Ensembl" id="ENSMAMP00000055416.1"/>
    </source>
</evidence>
<evidence type="ECO:0000256" key="12">
    <source>
        <dbReference type="ARBA" id="ARBA00023273"/>
    </source>
</evidence>
<evidence type="ECO:0000313" key="18">
    <source>
        <dbReference type="Proteomes" id="UP000261640"/>
    </source>
</evidence>
<evidence type="ECO:0000256" key="13">
    <source>
        <dbReference type="SAM" id="Coils"/>
    </source>
</evidence>
<feature type="domain" description="ATPase dynein-related AAA" evidence="14">
    <location>
        <begin position="1241"/>
        <end position="1306"/>
    </location>
</feature>
<evidence type="ECO:0000259" key="16">
    <source>
        <dbReference type="Pfam" id="PF12780"/>
    </source>
</evidence>
<dbReference type="Proteomes" id="UP000261640">
    <property type="component" value="Unplaced"/>
</dbReference>
<evidence type="ECO:0000259" key="14">
    <source>
        <dbReference type="Pfam" id="PF07728"/>
    </source>
</evidence>
<protein>
    <submittedName>
        <fullName evidence="17">Dynein cytoplasmic 2 heavy chain 1</fullName>
    </submittedName>
</protein>
<keyword evidence="5" id="KW-0547">Nucleotide-binding</keyword>
<dbReference type="GO" id="GO:0045505">
    <property type="term" value="F:dynein intermediate chain binding"/>
    <property type="evidence" value="ECO:0007669"/>
    <property type="project" value="InterPro"/>
</dbReference>
<keyword evidence="12" id="KW-0966">Cell projection</keyword>
<dbReference type="GO" id="GO:0016887">
    <property type="term" value="F:ATP hydrolysis activity"/>
    <property type="evidence" value="ECO:0007669"/>
    <property type="project" value="InterPro"/>
</dbReference>
<sequence length="2428" mass="277301">MPDGSDDVRKKFILTTTGNFYGIKPPLSWADSPELNNFLDDGNEFVLSISGNDNNLHFSNKVIKEKVLVFFKLHPTVITEENLHQSLLVSSMLESPINTLYQAVRQVFAPVLLKDERWRSAFDPKLADLLSELEVGLGSVLRKSGTDRRDDFSLLAGILTPSDEFQYWADLSESADKNRVRERAAYFTEQFKPIQKEYDGLDGLSMSDVVDLVEQTKDTLDDVWRQTDFEPYPETRMARLMDVIGGDLGRCVQRKLSGLKIFEESFISIRDNLRMSIAICEQWVVACEHLTGQVWKRYAPHPWKGNKHCPQILHCLATRLDEVVTLRMVHEKLLRLLSGGKQQALTADRVFEPFSGLNPLHYNPYTEPLWRAAVAQFERLMAPSEQDVAGRLKSCIADVQDNPQQLLQVFQKHKELIKRPIISKELQSERETLLARLLDYNKGLKADFESRCHGGPGDKYGPLIGRNLPEVVNKIVWVRQLIHKVEDSVRITEALLPDLSGFKGFLHFCDNLLEFLRAYEQEQFEDWSRDILSGLANPTSGISLQASNRVMDLDHVDGRLKIQYSDRLVSLLREVRQLSALGFPIPAKIQQAANTAEKFYRQAIILKQVAHFYNTIDQQMIPSQRPMMLSLALAFEQVIKNPQSQSNESCGKLQITWDNPKELEVYIAKLQSVAEKLSTENRKLRKWHTDFIDKVVTLMNVDLLRHQQRWKDGLQDLRTGFATLEAQGFRSDDMRAWRQHWNHQLYKALEHQYQMGLEALNKNLPEIHVDLTFKQGRLQFRPPFEEVRARYFREMRRFISIPNQFKGVSAQGEELIFGIMIDRNASGFLTIFSKAEDLFSRLQAIQHKFKEWVVLGQMDLEKLVEKHLNTVQDWERNFKALKARGKESERLPSQEKIDCITVNCEPVKAVIEDLIQKLFDILLSSLRKSIQGHTQAIDSFVSESMEALSIRPESMEEIAVTTGKYSQILAHKPETLVQFQCAEEKTRLLRAVAGAGLDSLSALRAKWDKLELVMESHQLMIKEQMEIMRSNAAGRINAYRADLERFKARWDQLKPKDEVFDTSDDAALVVCLQTIRDKQQEFQELELVRSKLLEDCTYFDLEVPDFSLAEETKRDMEEYSQMWGLYEDWQKGFTEKAQEDWIIFRSKTYVFEEFLFTWQDRLRKLEQPTSMSVKLQGEVDKYKVDISIRDNRVVSLSSRAGIRNSLVTILDQLQRCQKSLNEFLELKKALELNEQLRQRMGVVIVGPSGAGKSTLWRMLRAALSKTGKVVKQYTMNPKAMPRQQLLGHIDMDTREWADGVLTHSARNVVKEPQGKETPLNWAVWARESPPDTKKPLDTYYDSESGHLAAYKFQRPEGLTLEQLSHTHTLPVIETPDMQRGLHCFSPWLIAQHRQPFMVVGPEGCGKGMLLRYAFSRLRSTQVAVVHCSAQTSSRHVLQKLSQTCLLLNANTGRVFRPKDCENLVLYLKDINLPKPDKWGTSNLTAFLQQVLTYNGFYDENLEWVSLENIQVVASMSTVGTICSHSLTSRFSSIVRICTIDYPDREQLQTIYSAYLHPVLLHSLGSQASWASTGKTHQLAGSLVHVYEQVLNWTGVLEVVAYEARRLFRDRLVSSKDLHTFDNILSSIIRGDWGSDALDNMTDGFYVTWGASEGAVMAPGQSLPSHGKQLGCLNFADLKQVIQKGVVLYSRDNKELDLLLFWEVCDFVSRVDRVLSRPGGSLLLAGRSGVGRHTATCLVSHMHGYTLFTPKISRGYTLKHFNNDLKTVMQLAGLEGQQVVLLLEDYQFVHPAFLEMVNSLLSSGEVPGLYTPEELEPLLSSLKDAASQHGFTGPLYNYFSYRIQQNLHIVLIMDCSNSNFTINCESNPAFYRKCSVQWMEGWSESSMKKVRPNIRTKMDIKSVIGSGQGDLCHLFRMVHESCREHGATPNQYMAFLHVYTSIFSRKQSQLTTRQQHLQNAKRASAAAAPLAAWVKANVQYSHVLERIEPLEREQAGLLENLRKTESRKNKLEDQLNSVGAKVKELKEKYLDTLPVRAMLAAAFITYLSAAPEDRRRHCLETWMAQSGLQSIYIIWTNTQSVACPFLIDPSSRATEWLCTHLKQHRLEVINQQTLATAQGNILENRELIDSLNQTKASSALIQESLLESHRLQASLDQEWDVFTGSIVGEVFKKEVREFPSWIDQERHGAVAIFKATFPAVYQSLCLSDSDLWLSFSQSSQCEQEIPSTIAKKITPFQQLLLVQAVRPDRLQSTMAAFASQALGKWFMLASHFLVVMSFSVRAMSNSGNMFTSSLAPARLYLFCYVCFSVVDLCVCVSSQDYRSVIENLPEDDRPAFFGLPANIERSSQRIISSQVISQLRVLSRSVATGSKFDRELWSNGLSPVLNLWKKLNQCVSVCTRLCMQCSSIYFDKFLQYSLDQLLYQRLSGT</sequence>
<dbReference type="GO" id="GO:0005858">
    <property type="term" value="C:axonemal dynein complex"/>
    <property type="evidence" value="ECO:0007669"/>
    <property type="project" value="TreeGrafter"/>
</dbReference>
<feature type="domain" description="Dynein heavy chain AAA module D4" evidence="16">
    <location>
        <begin position="1695"/>
        <end position="1927"/>
    </location>
</feature>
<keyword evidence="9" id="KW-0969">Cilium</keyword>
<evidence type="ECO:0000256" key="8">
    <source>
        <dbReference type="ARBA" id="ARBA00023054"/>
    </source>
</evidence>
<dbReference type="PANTHER" id="PTHR46532">
    <property type="entry name" value="MALE FERTILITY FACTOR KL5"/>
    <property type="match status" value="1"/>
</dbReference>
<keyword evidence="11" id="KW-0206">Cytoskeleton</keyword>
<keyword evidence="4" id="KW-0493">Microtubule</keyword>
<dbReference type="Gene3D" id="1.20.920.30">
    <property type="match status" value="2"/>
</dbReference>
<keyword evidence="3" id="KW-0963">Cytoplasm</keyword>
<evidence type="ECO:0000259" key="15">
    <source>
        <dbReference type="Pfam" id="PF08385"/>
    </source>
</evidence>
<evidence type="ECO:0000256" key="7">
    <source>
        <dbReference type="ARBA" id="ARBA00023017"/>
    </source>
</evidence>
<dbReference type="Pfam" id="PF12780">
    <property type="entry name" value="AAA_8"/>
    <property type="match status" value="1"/>
</dbReference>
<keyword evidence="8 13" id="KW-0175">Coiled coil</keyword>
<evidence type="ECO:0000256" key="9">
    <source>
        <dbReference type="ARBA" id="ARBA00023069"/>
    </source>
</evidence>
<evidence type="ECO:0000256" key="5">
    <source>
        <dbReference type="ARBA" id="ARBA00022741"/>
    </source>
</evidence>
<organism evidence="17 18">
    <name type="scientific">Mastacembelus armatus</name>
    <name type="common">zig-zag eel</name>
    <dbReference type="NCBI Taxonomy" id="205130"/>
    <lineage>
        <taxon>Eukaryota</taxon>
        <taxon>Metazoa</taxon>
        <taxon>Chordata</taxon>
        <taxon>Craniata</taxon>
        <taxon>Vertebrata</taxon>
        <taxon>Euteleostomi</taxon>
        <taxon>Actinopterygii</taxon>
        <taxon>Neopterygii</taxon>
        <taxon>Teleostei</taxon>
        <taxon>Neoteleostei</taxon>
        <taxon>Acanthomorphata</taxon>
        <taxon>Anabantaria</taxon>
        <taxon>Synbranchiformes</taxon>
        <taxon>Mastacembelidae</taxon>
        <taxon>Mastacembelus</taxon>
    </lineage>
</organism>
<keyword evidence="7" id="KW-0243">Dynein</keyword>
<dbReference type="Gene3D" id="1.20.920.20">
    <property type="match status" value="1"/>
</dbReference>
<reference evidence="17" key="1">
    <citation type="submission" date="2025-08" db="UniProtKB">
        <authorList>
            <consortium name="Ensembl"/>
        </authorList>
    </citation>
    <scope>IDENTIFICATION</scope>
</reference>
<dbReference type="Pfam" id="PF07728">
    <property type="entry name" value="AAA_5"/>
    <property type="match status" value="1"/>
</dbReference>
<dbReference type="GO" id="GO:0007018">
    <property type="term" value="P:microtubule-based movement"/>
    <property type="evidence" value="ECO:0007669"/>
    <property type="project" value="InterPro"/>
</dbReference>
<dbReference type="Pfam" id="PF12775">
    <property type="entry name" value="AAA_7"/>
    <property type="match status" value="1"/>
</dbReference>
<dbReference type="SUPFAM" id="SSF52540">
    <property type="entry name" value="P-loop containing nucleoside triphosphate hydrolases"/>
    <property type="match status" value="3"/>
</dbReference>
<dbReference type="PANTHER" id="PTHR46532:SF15">
    <property type="entry name" value="CYTOPLASMIC DYNEIN 2 HEAVY CHAIN 1"/>
    <property type="match status" value="1"/>
</dbReference>
<proteinExistence type="inferred from homology"/>
<feature type="domain" description="Dynein heavy chain tail" evidence="15">
    <location>
        <begin position="191"/>
        <end position="640"/>
    </location>
</feature>
<reference evidence="17" key="2">
    <citation type="submission" date="2025-09" db="UniProtKB">
        <authorList>
            <consortium name="Ensembl"/>
        </authorList>
    </citation>
    <scope>IDENTIFICATION</scope>
</reference>
<dbReference type="Gene3D" id="3.40.50.300">
    <property type="entry name" value="P-loop containing nucleotide triphosphate hydrolases"/>
    <property type="match status" value="3"/>
</dbReference>
<dbReference type="GO" id="GO:0051959">
    <property type="term" value="F:dynein light intermediate chain binding"/>
    <property type="evidence" value="ECO:0007669"/>
    <property type="project" value="InterPro"/>
</dbReference>
<dbReference type="Pfam" id="PF08385">
    <property type="entry name" value="DHC_N1"/>
    <property type="match status" value="1"/>
</dbReference>
<dbReference type="InterPro" id="IPR024317">
    <property type="entry name" value="Dynein_heavy_chain_D4_dom"/>
</dbReference>